<evidence type="ECO:0000313" key="7">
    <source>
        <dbReference type="EMBL" id="KAL2091797.1"/>
    </source>
</evidence>
<gene>
    <name evidence="7" type="ORF">ACEWY4_011595</name>
</gene>
<keyword evidence="1" id="KW-0433">Leucine-rich repeat</keyword>
<dbReference type="FunFam" id="3.80.10.10:FF:000770">
    <property type="entry name" value="Uncharacterized protein"/>
    <property type="match status" value="1"/>
</dbReference>
<keyword evidence="6" id="KW-0812">Transmembrane</keyword>
<feature type="transmembrane region" description="Helical" evidence="6">
    <location>
        <begin position="456"/>
        <end position="478"/>
    </location>
</feature>
<dbReference type="Pfam" id="PF13855">
    <property type="entry name" value="LRR_8"/>
    <property type="match status" value="2"/>
</dbReference>
<evidence type="ECO:0000256" key="6">
    <source>
        <dbReference type="SAM" id="Phobius"/>
    </source>
</evidence>
<dbReference type="InterPro" id="IPR001611">
    <property type="entry name" value="Leu-rich_rpt"/>
</dbReference>
<protein>
    <recommendedName>
        <fullName evidence="9">Leucine rich repeat transmembrane neuronal 4</fullName>
    </recommendedName>
</protein>
<proteinExistence type="predicted"/>
<evidence type="ECO:0000256" key="3">
    <source>
        <dbReference type="ARBA" id="ARBA00022737"/>
    </source>
</evidence>
<keyword evidence="4" id="KW-0325">Glycoprotein</keyword>
<name>A0ABD1JY43_9TELE</name>
<dbReference type="InterPro" id="IPR050333">
    <property type="entry name" value="SLRP"/>
</dbReference>
<dbReference type="SUPFAM" id="SSF52058">
    <property type="entry name" value="L domain-like"/>
    <property type="match status" value="1"/>
</dbReference>
<evidence type="ECO:0000313" key="8">
    <source>
        <dbReference type="Proteomes" id="UP001591681"/>
    </source>
</evidence>
<dbReference type="PROSITE" id="PS51450">
    <property type="entry name" value="LRR"/>
    <property type="match status" value="4"/>
</dbReference>
<evidence type="ECO:0000256" key="1">
    <source>
        <dbReference type="ARBA" id="ARBA00022614"/>
    </source>
</evidence>
<dbReference type="InterPro" id="IPR003591">
    <property type="entry name" value="Leu-rich_rpt_typical-subtyp"/>
</dbReference>
<evidence type="ECO:0000256" key="5">
    <source>
        <dbReference type="SAM" id="MobiDB-lite"/>
    </source>
</evidence>
<dbReference type="InterPro" id="IPR032675">
    <property type="entry name" value="LRR_dom_sf"/>
</dbReference>
<dbReference type="SMART" id="SM00369">
    <property type="entry name" value="LRR_TYP"/>
    <property type="match status" value="9"/>
</dbReference>
<dbReference type="EMBL" id="JBHFQA010000010">
    <property type="protein sequence ID" value="KAL2091797.1"/>
    <property type="molecule type" value="Genomic_DNA"/>
</dbReference>
<keyword evidence="6" id="KW-0472">Membrane</keyword>
<accession>A0ABD1JY43</accession>
<dbReference type="PANTHER" id="PTHR45712">
    <property type="entry name" value="AGAP008170-PA"/>
    <property type="match status" value="1"/>
</dbReference>
<evidence type="ECO:0000256" key="2">
    <source>
        <dbReference type="ARBA" id="ARBA00022729"/>
    </source>
</evidence>
<feature type="compositionally biased region" description="Basic residues" evidence="5">
    <location>
        <begin position="493"/>
        <end position="505"/>
    </location>
</feature>
<feature type="region of interest" description="Disordered" evidence="5">
    <location>
        <begin position="486"/>
        <end position="511"/>
    </location>
</feature>
<dbReference type="Gene3D" id="3.80.10.10">
    <property type="entry name" value="Ribonuclease Inhibitor"/>
    <property type="match status" value="1"/>
</dbReference>
<keyword evidence="8" id="KW-1185">Reference proteome</keyword>
<organism evidence="7 8">
    <name type="scientific">Coilia grayii</name>
    <name type="common">Gray's grenadier anchovy</name>
    <dbReference type="NCBI Taxonomy" id="363190"/>
    <lineage>
        <taxon>Eukaryota</taxon>
        <taxon>Metazoa</taxon>
        <taxon>Chordata</taxon>
        <taxon>Craniata</taxon>
        <taxon>Vertebrata</taxon>
        <taxon>Euteleostomi</taxon>
        <taxon>Actinopterygii</taxon>
        <taxon>Neopterygii</taxon>
        <taxon>Teleostei</taxon>
        <taxon>Clupei</taxon>
        <taxon>Clupeiformes</taxon>
        <taxon>Clupeoidei</taxon>
        <taxon>Engraulidae</taxon>
        <taxon>Coilinae</taxon>
        <taxon>Coilia</taxon>
    </lineage>
</organism>
<reference evidence="7 8" key="1">
    <citation type="submission" date="2024-09" db="EMBL/GenBank/DDBJ databases">
        <title>A chromosome-level genome assembly of Gray's grenadier anchovy, Coilia grayii.</title>
        <authorList>
            <person name="Fu Z."/>
        </authorList>
    </citation>
    <scope>NUCLEOTIDE SEQUENCE [LARGE SCALE GENOMIC DNA]</scope>
    <source>
        <strain evidence="7">G4</strain>
        <tissue evidence="7">Muscle</tissue>
    </source>
</reference>
<evidence type="ECO:0008006" key="9">
    <source>
        <dbReference type="Google" id="ProtNLM"/>
    </source>
</evidence>
<sequence length="552" mass="61352">MKQYLFLTKKLNIRLWLCDGWLSCVLLHASLLPLPLLSAAERSCPASCRCEGKMAYCESASLDRVPEGLSPGCQGLSLRYNPLRSLLPQQFAHLGQLAWLYLDHSGVGTVDAHAFQGLRRLKELVLSSNGIAHLENATFASAPNLRNLDLSYNRLGALLPGYFQGLRKLQSLHLRSNSLSSISLRTFLECRSLEFLDLGYNRLRSLSRTTFIGLLRLTELHLEHNQFSRINFFLFPRLLSLQALFLQWNRIRAVVQGEPWTWYTLQRLDLSGNEIQTLDPDVFRCLPNLEVLNLESNKLSDVSQEVTSAWTSVTAVGLAGNAWDCSSSICPLVAWMRNYRGARDMAIICSSPRALQGERVMEAVRNSSICEEAVTDLPSSPPAPPTTPVPVRSTQASPSPSPTPTLSPSTTPPPAPPAPLPIWPNQKPAQPPSLLLPTTPPFVPEADLEHMSFHKIVAGGVALFLSLALILLVIYVSWRRYPGSMRQLQQPSLRRKPRRRRKHTRTQPEPPLAAPLQEYYLSYTPASTDTLHALVNGACTCPPSSGSRECEV</sequence>
<feature type="compositionally biased region" description="Pro residues" evidence="5">
    <location>
        <begin position="399"/>
        <end position="422"/>
    </location>
</feature>
<evidence type="ECO:0000256" key="4">
    <source>
        <dbReference type="ARBA" id="ARBA00023180"/>
    </source>
</evidence>
<dbReference type="Proteomes" id="UP001591681">
    <property type="component" value="Unassembled WGS sequence"/>
</dbReference>
<comment type="caution">
    <text evidence="7">The sequence shown here is derived from an EMBL/GenBank/DDBJ whole genome shotgun (WGS) entry which is preliminary data.</text>
</comment>
<dbReference type="PANTHER" id="PTHR45712:SF22">
    <property type="entry name" value="INSULIN-LIKE GROWTH FACTOR-BINDING PROTEIN COMPLEX ACID LABILE SUBUNIT"/>
    <property type="match status" value="1"/>
</dbReference>
<keyword evidence="2" id="KW-0732">Signal</keyword>
<keyword evidence="6" id="KW-1133">Transmembrane helix</keyword>
<dbReference type="AlphaFoldDB" id="A0ABD1JY43"/>
<feature type="compositionally biased region" description="Pro residues" evidence="5">
    <location>
        <begin position="379"/>
        <end position="388"/>
    </location>
</feature>
<keyword evidence="3" id="KW-0677">Repeat</keyword>
<feature type="region of interest" description="Disordered" evidence="5">
    <location>
        <begin position="374"/>
        <end position="438"/>
    </location>
</feature>
<dbReference type="PRINTS" id="PR00019">
    <property type="entry name" value="LEURICHRPT"/>
</dbReference>